<keyword evidence="1" id="KW-0812">Transmembrane</keyword>
<proteinExistence type="predicted"/>
<accession>A0A016VYM5</accession>
<feature type="transmembrane region" description="Helical" evidence="1">
    <location>
        <begin position="44"/>
        <end position="65"/>
    </location>
</feature>
<organism evidence="2 3">
    <name type="scientific">Ancylostoma ceylanicum</name>
    <dbReference type="NCBI Taxonomy" id="53326"/>
    <lineage>
        <taxon>Eukaryota</taxon>
        <taxon>Metazoa</taxon>
        <taxon>Ecdysozoa</taxon>
        <taxon>Nematoda</taxon>
        <taxon>Chromadorea</taxon>
        <taxon>Rhabditida</taxon>
        <taxon>Rhabditina</taxon>
        <taxon>Rhabditomorpha</taxon>
        <taxon>Strongyloidea</taxon>
        <taxon>Ancylostomatidae</taxon>
        <taxon>Ancylostomatinae</taxon>
        <taxon>Ancylostoma</taxon>
    </lineage>
</organism>
<gene>
    <name evidence="2" type="primary">Acey_s0002.g1046</name>
    <name evidence="2" type="ORF">Y032_0002g1046</name>
</gene>
<comment type="caution">
    <text evidence="2">The sequence shown here is derived from an EMBL/GenBank/DDBJ whole genome shotgun (WGS) entry which is preliminary data.</text>
</comment>
<reference evidence="3" key="1">
    <citation type="journal article" date="2015" name="Nat. Genet.">
        <title>The genome and transcriptome of the zoonotic hookworm Ancylostoma ceylanicum identify infection-specific gene families.</title>
        <authorList>
            <person name="Schwarz E.M."/>
            <person name="Hu Y."/>
            <person name="Antoshechkin I."/>
            <person name="Miller M.M."/>
            <person name="Sternberg P.W."/>
            <person name="Aroian R.V."/>
        </authorList>
    </citation>
    <scope>NUCLEOTIDE SEQUENCE</scope>
    <source>
        <strain evidence="3">HY135</strain>
    </source>
</reference>
<dbReference type="EMBL" id="JARK01001338">
    <property type="protein sequence ID" value="EYC32694.1"/>
    <property type="molecule type" value="Genomic_DNA"/>
</dbReference>
<sequence length="66" mass="7387">MRETYSEGLLHTEESAHSQNQRIENELGFLAQPEEAVDKVVESAATNSATFIATLVGLLTVFHWIR</sequence>
<dbReference type="Proteomes" id="UP000024635">
    <property type="component" value="Unassembled WGS sequence"/>
</dbReference>
<evidence type="ECO:0000313" key="2">
    <source>
        <dbReference type="EMBL" id="EYC32694.1"/>
    </source>
</evidence>
<protein>
    <submittedName>
        <fullName evidence="2">Uncharacterized protein</fullName>
    </submittedName>
</protein>
<keyword evidence="3" id="KW-1185">Reference proteome</keyword>
<evidence type="ECO:0000313" key="3">
    <source>
        <dbReference type="Proteomes" id="UP000024635"/>
    </source>
</evidence>
<name>A0A016VYM5_9BILA</name>
<dbReference type="AlphaFoldDB" id="A0A016VYM5"/>
<evidence type="ECO:0000256" key="1">
    <source>
        <dbReference type="SAM" id="Phobius"/>
    </source>
</evidence>
<keyword evidence="1" id="KW-0472">Membrane</keyword>
<keyword evidence="1" id="KW-1133">Transmembrane helix</keyword>